<dbReference type="EMBL" id="SLWF01000027">
    <property type="protein sequence ID" value="TCN81033.1"/>
    <property type="molecule type" value="Genomic_DNA"/>
</dbReference>
<dbReference type="OrthoDB" id="9799383at2"/>
<dbReference type="Pfam" id="PF11127">
    <property type="entry name" value="YgaP-like_TM"/>
    <property type="match status" value="1"/>
</dbReference>
<reference evidence="3 4" key="1">
    <citation type="submission" date="2019-03" db="EMBL/GenBank/DDBJ databases">
        <title>Freshwater and sediment microbial communities from various areas in North America, analyzing microbe dynamics in response to fracking.</title>
        <authorList>
            <person name="Lamendella R."/>
        </authorList>
    </citation>
    <scope>NUCLEOTIDE SEQUENCE [LARGE SCALE GENOMIC DNA]</scope>
    <source>
        <strain evidence="3 4">74A</strain>
    </source>
</reference>
<organism evidence="3 4">
    <name type="scientific">Shewanella fodinae</name>
    <dbReference type="NCBI Taxonomy" id="552357"/>
    <lineage>
        <taxon>Bacteria</taxon>
        <taxon>Pseudomonadati</taxon>
        <taxon>Pseudomonadota</taxon>
        <taxon>Gammaproteobacteria</taxon>
        <taxon>Alteromonadales</taxon>
        <taxon>Shewanellaceae</taxon>
        <taxon>Shewanella</taxon>
    </lineage>
</organism>
<dbReference type="Proteomes" id="UP000294832">
    <property type="component" value="Unassembled WGS sequence"/>
</dbReference>
<keyword evidence="4" id="KW-1185">Reference proteome</keyword>
<proteinExistence type="predicted"/>
<dbReference type="RefSeq" id="WP_133039942.1">
    <property type="nucleotide sequence ID" value="NZ_SLWF01000027.1"/>
</dbReference>
<evidence type="ECO:0000313" key="4">
    <source>
        <dbReference type="Proteomes" id="UP000294832"/>
    </source>
</evidence>
<keyword evidence="1" id="KW-1133">Transmembrane helix</keyword>
<keyword evidence="1" id="KW-0472">Membrane</keyword>
<feature type="transmembrane region" description="Helical" evidence="1">
    <location>
        <begin position="7"/>
        <end position="23"/>
    </location>
</feature>
<dbReference type="Gene3D" id="6.10.140.1340">
    <property type="match status" value="1"/>
</dbReference>
<evidence type="ECO:0000259" key="2">
    <source>
        <dbReference type="Pfam" id="PF11127"/>
    </source>
</evidence>
<sequence>MSVERATMAFAGFMVMLSMLLTATVHHGFIWLTLFVGANLFQSAFTRICPASMLMRKLGMKTEAEIALGK</sequence>
<dbReference type="InterPro" id="IPR021309">
    <property type="entry name" value="YgaP-like_TM"/>
</dbReference>
<evidence type="ECO:0000313" key="3">
    <source>
        <dbReference type="EMBL" id="TCN81033.1"/>
    </source>
</evidence>
<name>A0A4R2F4U0_9GAMM</name>
<comment type="caution">
    <text evidence="3">The sequence shown here is derived from an EMBL/GenBank/DDBJ whole genome shotgun (WGS) entry which is preliminary data.</text>
</comment>
<feature type="domain" description="Inner membrane protein YgaP-like transmembrane" evidence="2">
    <location>
        <begin position="2"/>
        <end position="62"/>
    </location>
</feature>
<dbReference type="AlphaFoldDB" id="A0A4R2F4U0"/>
<feature type="transmembrane region" description="Helical" evidence="1">
    <location>
        <begin position="29"/>
        <end position="50"/>
    </location>
</feature>
<evidence type="ECO:0000256" key="1">
    <source>
        <dbReference type="SAM" id="Phobius"/>
    </source>
</evidence>
<gene>
    <name evidence="3" type="ORF">EDC91_1272</name>
</gene>
<keyword evidence="1" id="KW-0812">Transmembrane</keyword>
<protein>
    <submittedName>
        <fullName evidence="3">DUF2892 family protein</fullName>
    </submittedName>
</protein>
<accession>A0A4R2F4U0</accession>